<dbReference type="Proteomes" id="UP000005824">
    <property type="component" value="Unassembled WGS sequence"/>
</dbReference>
<accession>B4CUP0</accession>
<keyword evidence="2" id="KW-1185">Reference proteome</keyword>
<comment type="caution">
    <text evidence="1">The sequence shown here is derived from an EMBL/GenBank/DDBJ whole genome shotgun (WGS) entry which is preliminary data.</text>
</comment>
<proteinExistence type="predicted"/>
<protein>
    <submittedName>
        <fullName evidence="1">Uncharacterized protein</fullName>
    </submittedName>
</protein>
<dbReference type="AlphaFoldDB" id="B4CUP0"/>
<sequence length="52" mass="5603">MLWASLAVINPEGLGQLQAIRWQEAFSNVAVQIVTLPGEQSGGGMRPIECHV</sequence>
<evidence type="ECO:0000313" key="2">
    <source>
        <dbReference type="Proteomes" id="UP000005824"/>
    </source>
</evidence>
<name>B4CUP0_9BACT</name>
<evidence type="ECO:0000313" key="1">
    <source>
        <dbReference type="EMBL" id="EDY22278.1"/>
    </source>
</evidence>
<gene>
    <name evidence="1" type="ORF">CfE428DRAFT_0403</name>
</gene>
<reference evidence="1 2" key="1">
    <citation type="journal article" date="2011" name="J. Bacteriol.">
        <title>Genome sequence of Chthoniobacter flavus Ellin428, an aerobic heterotrophic soil bacterium.</title>
        <authorList>
            <person name="Kant R."/>
            <person name="van Passel M.W."/>
            <person name="Palva A."/>
            <person name="Lucas S."/>
            <person name="Lapidus A."/>
            <person name="Glavina Del Rio T."/>
            <person name="Dalin E."/>
            <person name="Tice H."/>
            <person name="Bruce D."/>
            <person name="Goodwin L."/>
            <person name="Pitluck S."/>
            <person name="Larimer F.W."/>
            <person name="Land M.L."/>
            <person name="Hauser L."/>
            <person name="Sangwan P."/>
            <person name="de Vos W.M."/>
            <person name="Janssen P.H."/>
            <person name="Smidt H."/>
        </authorList>
    </citation>
    <scope>NUCLEOTIDE SEQUENCE [LARGE SCALE GENOMIC DNA]</scope>
    <source>
        <strain evidence="1 2">Ellin428</strain>
    </source>
</reference>
<dbReference type="InParanoid" id="B4CUP0"/>
<dbReference type="STRING" id="497964.CfE428DRAFT_0403"/>
<dbReference type="EMBL" id="ABVL01000001">
    <property type="protein sequence ID" value="EDY22278.1"/>
    <property type="molecule type" value="Genomic_DNA"/>
</dbReference>
<organism evidence="1 2">
    <name type="scientific">Chthoniobacter flavus Ellin428</name>
    <dbReference type="NCBI Taxonomy" id="497964"/>
    <lineage>
        <taxon>Bacteria</taxon>
        <taxon>Pseudomonadati</taxon>
        <taxon>Verrucomicrobiota</taxon>
        <taxon>Spartobacteria</taxon>
        <taxon>Chthoniobacterales</taxon>
        <taxon>Chthoniobacteraceae</taxon>
        <taxon>Chthoniobacter</taxon>
    </lineage>
</organism>